<dbReference type="RefSeq" id="WP_358136808.1">
    <property type="nucleotide sequence ID" value="NZ_JBFALK010000015.1"/>
</dbReference>
<organism evidence="2 3">
    <name type="scientific">Microtetraspora glauca</name>
    <dbReference type="NCBI Taxonomy" id="1996"/>
    <lineage>
        <taxon>Bacteria</taxon>
        <taxon>Bacillati</taxon>
        <taxon>Actinomycetota</taxon>
        <taxon>Actinomycetes</taxon>
        <taxon>Streptosporangiales</taxon>
        <taxon>Streptosporangiaceae</taxon>
        <taxon>Microtetraspora</taxon>
    </lineage>
</organism>
<feature type="region of interest" description="Disordered" evidence="1">
    <location>
        <begin position="1"/>
        <end position="21"/>
    </location>
</feature>
<keyword evidence="3" id="KW-1185">Reference proteome</keyword>
<proteinExistence type="predicted"/>
<dbReference type="Proteomes" id="UP001551675">
    <property type="component" value="Unassembled WGS sequence"/>
</dbReference>
<dbReference type="EMBL" id="JBFALK010000015">
    <property type="protein sequence ID" value="MEV0972046.1"/>
    <property type="molecule type" value="Genomic_DNA"/>
</dbReference>
<evidence type="ECO:0008006" key="4">
    <source>
        <dbReference type="Google" id="ProtNLM"/>
    </source>
</evidence>
<gene>
    <name evidence="2" type="ORF">AB0I59_25875</name>
</gene>
<comment type="caution">
    <text evidence="2">The sequence shown here is derived from an EMBL/GenBank/DDBJ whole genome shotgun (WGS) entry which is preliminary data.</text>
</comment>
<accession>A0ABV3GKV7</accession>
<protein>
    <recommendedName>
        <fullName evidence="4">30S ribosomal protein S27ae</fullName>
    </recommendedName>
</protein>
<feature type="compositionally biased region" description="Basic residues" evidence="1">
    <location>
        <begin position="8"/>
        <end position="18"/>
    </location>
</feature>
<sequence length="62" mass="6950">MARDVTHGGRRTGRKPGNRKQYAWERKLVKSSRPIAEQPAKCKACKTATTKGKLRLGYCSNC</sequence>
<evidence type="ECO:0000313" key="2">
    <source>
        <dbReference type="EMBL" id="MEV0972046.1"/>
    </source>
</evidence>
<evidence type="ECO:0000256" key="1">
    <source>
        <dbReference type="SAM" id="MobiDB-lite"/>
    </source>
</evidence>
<evidence type="ECO:0000313" key="3">
    <source>
        <dbReference type="Proteomes" id="UP001551675"/>
    </source>
</evidence>
<reference evidence="2 3" key="1">
    <citation type="submission" date="2024-06" db="EMBL/GenBank/DDBJ databases">
        <title>The Natural Products Discovery Center: Release of the First 8490 Sequenced Strains for Exploring Actinobacteria Biosynthetic Diversity.</title>
        <authorList>
            <person name="Kalkreuter E."/>
            <person name="Kautsar S.A."/>
            <person name="Yang D."/>
            <person name="Bader C.D."/>
            <person name="Teijaro C.N."/>
            <person name="Fluegel L."/>
            <person name="Davis C.M."/>
            <person name="Simpson J.R."/>
            <person name="Lauterbach L."/>
            <person name="Steele A.D."/>
            <person name="Gui C."/>
            <person name="Meng S."/>
            <person name="Li G."/>
            <person name="Viehrig K."/>
            <person name="Ye F."/>
            <person name="Su P."/>
            <person name="Kiefer A.F."/>
            <person name="Nichols A."/>
            <person name="Cepeda A.J."/>
            <person name="Yan W."/>
            <person name="Fan B."/>
            <person name="Jiang Y."/>
            <person name="Adhikari A."/>
            <person name="Zheng C.-J."/>
            <person name="Schuster L."/>
            <person name="Cowan T.M."/>
            <person name="Smanski M.J."/>
            <person name="Chevrette M.G."/>
            <person name="De Carvalho L.P.S."/>
            <person name="Shen B."/>
        </authorList>
    </citation>
    <scope>NUCLEOTIDE SEQUENCE [LARGE SCALE GENOMIC DNA]</scope>
    <source>
        <strain evidence="2 3">NPDC050100</strain>
    </source>
</reference>
<name>A0ABV3GKV7_MICGL</name>